<proteinExistence type="predicted"/>
<name>A0AAV2ZNJ6_9STRA</name>
<feature type="region of interest" description="Disordered" evidence="1">
    <location>
        <begin position="250"/>
        <end position="287"/>
    </location>
</feature>
<comment type="caution">
    <text evidence="2">The sequence shown here is derived from an EMBL/GenBank/DDBJ whole genome shotgun (WGS) entry which is preliminary data.</text>
</comment>
<accession>A0AAV2ZNJ6</accession>
<organism evidence="2 3">
    <name type="scientific">Lagenidium giganteum</name>
    <dbReference type="NCBI Taxonomy" id="4803"/>
    <lineage>
        <taxon>Eukaryota</taxon>
        <taxon>Sar</taxon>
        <taxon>Stramenopiles</taxon>
        <taxon>Oomycota</taxon>
        <taxon>Peronosporomycetes</taxon>
        <taxon>Pythiales</taxon>
        <taxon>Pythiaceae</taxon>
    </lineage>
</organism>
<dbReference type="PANTHER" id="PTHR34415">
    <property type="entry name" value="INTEGRASE CATALYTIC DOMAIN-CONTAINING PROTEIN"/>
    <property type="match status" value="1"/>
</dbReference>
<evidence type="ECO:0000313" key="2">
    <source>
        <dbReference type="EMBL" id="DBA05419.1"/>
    </source>
</evidence>
<dbReference type="EMBL" id="DAKRPA010000001">
    <property type="protein sequence ID" value="DBA05419.1"/>
    <property type="molecule type" value="Genomic_DNA"/>
</dbReference>
<evidence type="ECO:0000256" key="1">
    <source>
        <dbReference type="SAM" id="MobiDB-lite"/>
    </source>
</evidence>
<keyword evidence="3" id="KW-1185">Reference proteome</keyword>
<dbReference type="AlphaFoldDB" id="A0AAV2ZNJ6"/>
<evidence type="ECO:0000313" key="3">
    <source>
        <dbReference type="Proteomes" id="UP001146120"/>
    </source>
</evidence>
<sequence>MSDPDVKDNVTELIRCDPCASKCLQGKAGALEHLLCSVSQMTHSEKATNLLILIAVLMKTETAERRRGHGVREKFHYYLLFLGRVCRASFSACYGVQALTVRRHKERIREGNISAKAHEAVDAAAAFADTVHVTRDSDIFRDYKPAVTELYKNVEVLSKFQIFVKDANTPGVVECKISPDGDSVSQDLRRQIDGILTTKEKVIRMLRPHVPTEFRDDPMYAAPSEGQMEASKTTKNVRRAHHAALAVAAKRNQDERWALGEAPQPKKARTDATGSDSKQKEGVARGMQFDADVHPLVSSAMMLM</sequence>
<reference evidence="2" key="2">
    <citation type="journal article" date="2023" name="Microbiol Resour">
        <title>Decontamination and Annotation of the Draft Genome Sequence of the Oomycete Lagenidium giganteum ARSEF 373.</title>
        <authorList>
            <person name="Morgan W.R."/>
            <person name="Tartar A."/>
        </authorList>
    </citation>
    <scope>NUCLEOTIDE SEQUENCE</scope>
    <source>
        <strain evidence="2">ARSEF 373</strain>
    </source>
</reference>
<dbReference type="PANTHER" id="PTHR34415:SF1">
    <property type="entry name" value="INTEGRASE CATALYTIC DOMAIN-CONTAINING PROTEIN"/>
    <property type="match status" value="1"/>
</dbReference>
<dbReference type="Proteomes" id="UP001146120">
    <property type="component" value="Unassembled WGS sequence"/>
</dbReference>
<protein>
    <submittedName>
        <fullName evidence="2">Uncharacterized protein</fullName>
    </submittedName>
</protein>
<gene>
    <name evidence="2" type="ORF">N0F65_007581</name>
</gene>
<reference evidence="2" key="1">
    <citation type="submission" date="2022-11" db="EMBL/GenBank/DDBJ databases">
        <authorList>
            <person name="Morgan W.R."/>
            <person name="Tartar A."/>
        </authorList>
    </citation>
    <scope>NUCLEOTIDE SEQUENCE</scope>
    <source>
        <strain evidence="2">ARSEF 373</strain>
    </source>
</reference>